<evidence type="ECO:0000313" key="3">
    <source>
        <dbReference type="WBParaSite" id="GPLIN_000310200"/>
    </source>
</evidence>
<keyword evidence="2" id="KW-1185">Reference proteome</keyword>
<dbReference type="Proteomes" id="UP000050741">
    <property type="component" value="Unassembled WGS sequence"/>
</dbReference>
<protein>
    <submittedName>
        <fullName evidence="3">FLYWCH-type domain-containing protein</fullName>
    </submittedName>
</protein>
<organism evidence="2 3">
    <name type="scientific">Globodera pallida</name>
    <name type="common">Potato cyst nematode worm</name>
    <name type="synonym">Heterodera pallida</name>
    <dbReference type="NCBI Taxonomy" id="36090"/>
    <lineage>
        <taxon>Eukaryota</taxon>
        <taxon>Metazoa</taxon>
        <taxon>Ecdysozoa</taxon>
        <taxon>Nematoda</taxon>
        <taxon>Chromadorea</taxon>
        <taxon>Rhabditida</taxon>
        <taxon>Tylenchina</taxon>
        <taxon>Tylenchomorpha</taxon>
        <taxon>Tylenchoidea</taxon>
        <taxon>Heteroderidae</taxon>
        <taxon>Heteroderinae</taxon>
        <taxon>Globodera</taxon>
    </lineage>
</organism>
<name>A0A183BR66_GLOPA</name>
<reference evidence="2" key="2">
    <citation type="submission" date="2014-05" db="EMBL/GenBank/DDBJ databases">
        <title>The genome and life-stage specific transcriptomes of Globodera pallida elucidate key aspects of plant parasitism by a cyst nematode.</title>
        <authorList>
            <person name="Cotton J.A."/>
            <person name="Lilley C.J."/>
            <person name="Jones L.M."/>
            <person name="Kikuchi T."/>
            <person name="Reid A.J."/>
            <person name="Thorpe P."/>
            <person name="Tsai I.J."/>
            <person name="Beasley H."/>
            <person name="Blok V."/>
            <person name="Cock P.J.A."/>
            <person name="Van den Akker S.E."/>
            <person name="Holroyd N."/>
            <person name="Hunt M."/>
            <person name="Mantelin S."/>
            <person name="Naghra H."/>
            <person name="Pain A."/>
            <person name="Palomares-Rius J.E."/>
            <person name="Zarowiecki M."/>
            <person name="Berriman M."/>
            <person name="Jones J.T."/>
            <person name="Urwin P.E."/>
        </authorList>
    </citation>
    <scope>NUCLEOTIDE SEQUENCE [LARGE SCALE GENOMIC DNA]</scope>
    <source>
        <strain evidence="2">Lindley</strain>
    </source>
</reference>
<dbReference type="WBParaSite" id="GPLIN_000310200">
    <property type="protein sequence ID" value="GPLIN_000310200"/>
    <property type="gene ID" value="GPLIN_000310200"/>
</dbReference>
<dbReference type="Gene3D" id="2.20.25.240">
    <property type="match status" value="1"/>
</dbReference>
<evidence type="ECO:0000256" key="1">
    <source>
        <dbReference type="SAM" id="MobiDB-lite"/>
    </source>
</evidence>
<reference evidence="3" key="3">
    <citation type="submission" date="2016-06" db="UniProtKB">
        <authorList>
            <consortium name="WormBaseParasite"/>
        </authorList>
    </citation>
    <scope>IDENTIFICATION</scope>
</reference>
<reference evidence="2" key="1">
    <citation type="submission" date="2013-12" db="EMBL/GenBank/DDBJ databases">
        <authorList>
            <person name="Aslett M."/>
        </authorList>
    </citation>
    <scope>NUCLEOTIDE SEQUENCE [LARGE SCALE GENOMIC DNA]</scope>
    <source>
        <strain evidence="2">Lindley</strain>
    </source>
</reference>
<feature type="compositionally biased region" description="Basic and acidic residues" evidence="1">
    <location>
        <begin position="145"/>
        <end position="156"/>
    </location>
</feature>
<dbReference type="AlphaFoldDB" id="A0A183BR66"/>
<evidence type="ECO:0000313" key="2">
    <source>
        <dbReference type="Proteomes" id="UP000050741"/>
    </source>
</evidence>
<proteinExistence type="predicted"/>
<sequence>MIGKEQIGILQKSSRNQKYLTKININLDVEQQQQQHIDDDPHDDNMDMAAVVEPAVVPADQGDHQQQEAERRAIVQFQSGKTQKGGTCLWLEGFRYTKISANYWRCTLRDCPARATIVKEEEAAPEGEDVTNGMAGTLGPKTHTHPPEPQKQESEALRHKIKQCVRAEPRLKPARLLAQARRSMPADEAARVVAAMASSGKALKEMVRRQKKRAMILDNGRQTPTFGMRKVGHRG</sequence>
<feature type="region of interest" description="Disordered" evidence="1">
    <location>
        <begin position="122"/>
        <end position="156"/>
    </location>
</feature>
<accession>A0A183BR66</accession>